<proteinExistence type="inferred from homology"/>
<feature type="region of interest" description="ACP-binding" evidence="14">
    <location>
        <begin position="295"/>
        <end position="299"/>
    </location>
</feature>
<comment type="catalytic activity">
    <reaction evidence="13">
        <text>3-methylbutanoyl-CoA + malonyl-[ACP] + H(+) = 5-methyl-3-oxohexanoyl-[ACP] + CO2 + CoA</text>
        <dbReference type="Rhea" id="RHEA:42272"/>
        <dbReference type="Rhea" id="RHEA-COMP:9623"/>
        <dbReference type="Rhea" id="RHEA-COMP:9941"/>
        <dbReference type="ChEBI" id="CHEBI:15378"/>
        <dbReference type="ChEBI" id="CHEBI:16526"/>
        <dbReference type="ChEBI" id="CHEBI:57287"/>
        <dbReference type="ChEBI" id="CHEBI:57345"/>
        <dbReference type="ChEBI" id="CHEBI:78449"/>
        <dbReference type="ChEBI" id="CHEBI:78822"/>
        <dbReference type="EC" id="2.3.1.300"/>
    </reaction>
    <physiologicalReaction direction="left-to-right" evidence="13">
        <dbReference type="Rhea" id="RHEA:42273"/>
    </physiologicalReaction>
</comment>
<dbReference type="NCBIfam" id="NF006829">
    <property type="entry name" value="PRK09352.1"/>
    <property type="match status" value="1"/>
</dbReference>
<keyword evidence="6 14" id="KW-0443">Lipid metabolism</keyword>
<protein>
    <recommendedName>
        <fullName evidence="14">Beta-ketoacyl-[acyl-carrier-protein] synthase III</fullName>
        <shortName evidence="14">Beta-ketoacyl-ACP synthase III</shortName>
        <shortName evidence="14">KAS III</shortName>
        <ecNumber evidence="14">2.3.1.180</ecNumber>
    </recommendedName>
    <alternativeName>
        <fullName evidence="14">3-oxoacyl-[acyl-carrier-protein] synthase 3</fullName>
    </alternativeName>
    <alternativeName>
        <fullName evidence="14">3-oxoacyl-[acyl-carrier-protein] synthase III</fullName>
    </alternativeName>
</protein>
<evidence type="ECO:0000256" key="8">
    <source>
        <dbReference type="ARBA" id="ARBA00023268"/>
    </source>
</evidence>
<evidence type="ECO:0000259" key="17">
    <source>
        <dbReference type="Pfam" id="PF08545"/>
    </source>
</evidence>
<dbReference type="PANTHER" id="PTHR43091:SF1">
    <property type="entry name" value="BETA-KETOACYL-[ACYL-CARRIER-PROTEIN] SYNTHASE III, CHLOROPLASTIC"/>
    <property type="match status" value="1"/>
</dbReference>
<keyword evidence="3 14" id="KW-0444">Lipid biosynthesis</keyword>
<feature type="domain" description="Beta-ketoacyl-[acyl-carrier-protein] synthase III C-terminal" evidence="16">
    <location>
        <begin position="278"/>
        <end position="368"/>
    </location>
</feature>
<evidence type="ECO:0000259" key="16">
    <source>
        <dbReference type="Pfam" id="PF08541"/>
    </source>
</evidence>
<feature type="active site" evidence="14">
    <location>
        <position position="325"/>
    </location>
</feature>
<dbReference type="GO" id="GO:0005737">
    <property type="term" value="C:cytoplasm"/>
    <property type="evidence" value="ECO:0007669"/>
    <property type="project" value="UniProtKB-SubCell"/>
</dbReference>
<keyword evidence="5 14" id="KW-0276">Fatty acid metabolism</keyword>
<dbReference type="Pfam" id="PF08545">
    <property type="entry name" value="ACP_syn_III"/>
    <property type="match status" value="1"/>
</dbReference>
<keyword evidence="9 14" id="KW-0012">Acyltransferase</keyword>
<dbReference type="GO" id="GO:0004315">
    <property type="term" value="F:3-oxoacyl-[acyl-carrier-protein] synthase activity"/>
    <property type="evidence" value="ECO:0007669"/>
    <property type="project" value="InterPro"/>
</dbReference>
<evidence type="ECO:0000256" key="12">
    <source>
        <dbReference type="ARBA" id="ARBA00052467"/>
    </source>
</evidence>
<gene>
    <name evidence="14" type="primary">fabH</name>
    <name evidence="18" type="ORF">ENQ20_17165</name>
</gene>
<feature type="active site" evidence="14">
    <location>
        <position position="294"/>
    </location>
</feature>
<dbReference type="Pfam" id="PF08541">
    <property type="entry name" value="ACP_syn_III_C"/>
    <property type="match status" value="1"/>
</dbReference>
<reference evidence="18" key="1">
    <citation type="journal article" date="2020" name="mSystems">
        <title>Genome- and Community-Level Interaction Insights into Carbon Utilization and Element Cycling Functions of Hydrothermarchaeota in Hydrothermal Sediment.</title>
        <authorList>
            <person name="Zhou Z."/>
            <person name="Liu Y."/>
            <person name="Xu W."/>
            <person name="Pan J."/>
            <person name="Luo Z.H."/>
            <person name="Li M."/>
        </authorList>
    </citation>
    <scope>NUCLEOTIDE SEQUENCE [LARGE SCALE GENOMIC DNA]</scope>
    <source>
        <strain evidence="18">SpSt-289</strain>
    </source>
</reference>
<comment type="caution">
    <text evidence="18">The sequence shown here is derived from an EMBL/GenBank/DDBJ whole genome shotgun (WGS) entry which is preliminary data.</text>
</comment>
<organism evidence="18">
    <name type="scientific">Caldilinea aerophila</name>
    <dbReference type="NCBI Taxonomy" id="133453"/>
    <lineage>
        <taxon>Bacteria</taxon>
        <taxon>Bacillati</taxon>
        <taxon>Chloroflexota</taxon>
        <taxon>Caldilineae</taxon>
        <taxon>Caldilineales</taxon>
        <taxon>Caldilineaceae</taxon>
        <taxon>Caldilinea</taxon>
    </lineage>
</organism>
<dbReference type="GO" id="GO:0006633">
    <property type="term" value="P:fatty acid biosynthetic process"/>
    <property type="evidence" value="ECO:0007669"/>
    <property type="project" value="UniProtKB-UniRule"/>
</dbReference>
<evidence type="ECO:0000256" key="1">
    <source>
        <dbReference type="ARBA" id="ARBA00005194"/>
    </source>
</evidence>
<keyword evidence="7 14" id="KW-0275">Fatty acid biosynthesis</keyword>
<keyword evidence="4 14" id="KW-0808">Transferase</keyword>
<feature type="region of interest" description="Disordered" evidence="15">
    <location>
        <begin position="410"/>
        <end position="443"/>
    </location>
</feature>
<dbReference type="NCBIfam" id="TIGR00747">
    <property type="entry name" value="fabH"/>
    <property type="match status" value="1"/>
</dbReference>
<evidence type="ECO:0000256" key="11">
    <source>
        <dbReference type="ARBA" id="ARBA00052407"/>
    </source>
</evidence>
<feature type="region of interest" description="Disordered" evidence="15">
    <location>
        <begin position="1"/>
        <end position="30"/>
    </location>
</feature>
<dbReference type="InterPro" id="IPR013747">
    <property type="entry name" value="ACP_syn_III_C"/>
</dbReference>
<comment type="function">
    <text evidence="14">Catalyzes the condensation reaction of fatty acid synthesis by the addition to an acyl acceptor of two carbons from malonyl-ACP. Catalyzes the first condensation reaction which initiates fatty acid synthesis and may therefore play a role in governing the total rate of fatty acid production. Possesses both acetoacetyl-ACP synthase and acetyl transacylase activities. Its substrate specificity determines the biosynthesis of branched-chain and/or straight-chain of fatty acids.</text>
</comment>
<comment type="subunit">
    <text evidence="14">Homodimer.</text>
</comment>
<dbReference type="HAMAP" id="MF_01815">
    <property type="entry name" value="FabH"/>
    <property type="match status" value="1"/>
</dbReference>
<evidence type="ECO:0000256" key="3">
    <source>
        <dbReference type="ARBA" id="ARBA00022516"/>
    </source>
</evidence>
<comment type="catalytic activity">
    <reaction evidence="12">
        <text>2-methylpropanoyl-CoA + malonyl-[ACP] + H(+) = 4-methyl-3-oxopentanoyl-[ACP] + CO2 + CoA</text>
        <dbReference type="Rhea" id="RHEA:42268"/>
        <dbReference type="Rhea" id="RHEA-COMP:9623"/>
        <dbReference type="Rhea" id="RHEA-COMP:9940"/>
        <dbReference type="ChEBI" id="CHEBI:15378"/>
        <dbReference type="ChEBI" id="CHEBI:16526"/>
        <dbReference type="ChEBI" id="CHEBI:57287"/>
        <dbReference type="ChEBI" id="CHEBI:57338"/>
        <dbReference type="ChEBI" id="CHEBI:78449"/>
        <dbReference type="ChEBI" id="CHEBI:78820"/>
        <dbReference type="EC" id="2.3.1.300"/>
    </reaction>
    <physiologicalReaction direction="left-to-right" evidence="12">
        <dbReference type="Rhea" id="RHEA:42269"/>
    </physiologicalReaction>
</comment>
<comment type="domain">
    <text evidence="14">The last Arg residue of the ACP-binding site is essential for the weak association between ACP/AcpP and FabH.</text>
</comment>
<dbReference type="FunFam" id="3.40.47.10:FF:000004">
    <property type="entry name" value="3-oxoacyl-[acyl-carrier-protein] synthase 3"/>
    <property type="match status" value="1"/>
</dbReference>
<dbReference type="GO" id="GO:0033818">
    <property type="term" value="F:beta-ketoacyl-acyl-carrier-protein synthase III activity"/>
    <property type="evidence" value="ECO:0007669"/>
    <property type="project" value="UniProtKB-UniRule"/>
</dbReference>
<dbReference type="InterPro" id="IPR004655">
    <property type="entry name" value="FabH"/>
</dbReference>
<dbReference type="SUPFAM" id="SSF53901">
    <property type="entry name" value="Thiolase-like"/>
    <property type="match status" value="1"/>
</dbReference>
<comment type="catalytic activity">
    <reaction evidence="10">
        <text>malonyl-[ACP] + acetyl-CoA + H(+) = 3-oxobutanoyl-[ACP] + CO2 + CoA</text>
        <dbReference type="Rhea" id="RHEA:12080"/>
        <dbReference type="Rhea" id="RHEA-COMP:9623"/>
        <dbReference type="Rhea" id="RHEA-COMP:9625"/>
        <dbReference type="ChEBI" id="CHEBI:15378"/>
        <dbReference type="ChEBI" id="CHEBI:16526"/>
        <dbReference type="ChEBI" id="CHEBI:57287"/>
        <dbReference type="ChEBI" id="CHEBI:57288"/>
        <dbReference type="ChEBI" id="CHEBI:78449"/>
        <dbReference type="ChEBI" id="CHEBI:78450"/>
        <dbReference type="EC" id="2.3.1.180"/>
    </reaction>
    <physiologicalReaction direction="left-to-right" evidence="10">
        <dbReference type="Rhea" id="RHEA:12081"/>
    </physiologicalReaction>
</comment>
<dbReference type="AlphaFoldDB" id="A0A7C1FHY2"/>
<dbReference type="InterPro" id="IPR013751">
    <property type="entry name" value="ACP_syn_III_N"/>
</dbReference>
<comment type="catalytic activity">
    <reaction evidence="11">
        <text>(2S)-2-methylbutanoyl-CoA + malonyl-[ACP] + H(+) = (4S)-4-methyl-3-oxohexanoyl-[ACP] + CO2 + CoA</text>
        <dbReference type="Rhea" id="RHEA:42276"/>
        <dbReference type="Rhea" id="RHEA-COMP:9623"/>
        <dbReference type="Rhea" id="RHEA-COMP:17148"/>
        <dbReference type="ChEBI" id="CHEBI:15378"/>
        <dbReference type="ChEBI" id="CHEBI:16526"/>
        <dbReference type="ChEBI" id="CHEBI:57287"/>
        <dbReference type="ChEBI" id="CHEBI:78449"/>
        <dbReference type="ChEBI" id="CHEBI:88166"/>
        <dbReference type="ChEBI" id="CHEBI:167462"/>
        <dbReference type="EC" id="2.3.1.300"/>
    </reaction>
    <physiologicalReaction direction="left-to-right" evidence="11">
        <dbReference type="Rhea" id="RHEA:42277"/>
    </physiologicalReaction>
</comment>
<evidence type="ECO:0000256" key="10">
    <source>
        <dbReference type="ARBA" id="ARBA00051096"/>
    </source>
</evidence>
<comment type="pathway">
    <text evidence="1 14">Lipid metabolism; fatty acid biosynthesis.</text>
</comment>
<evidence type="ECO:0000256" key="13">
    <source>
        <dbReference type="ARBA" id="ARBA00052985"/>
    </source>
</evidence>
<dbReference type="InterPro" id="IPR016039">
    <property type="entry name" value="Thiolase-like"/>
</dbReference>
<comment type="subcellular location">
    <subcellularLocation>
        <location evidence="14">Cytoplasm</location>
    </subcellularLocation>
</comment>
<feature type="active site" evidence="14">
    <location>
        <position position="154"/>
    </location>
</feature>
<dbReference type="UniPathway" id="UPA00094"/>
<evidence type="ECO:0000256" key="15">
    <source>
        <dbReference type="SAM" id="MobiDB-lite"/>
    </source>
</evidence>
<dbReference type="CDD" id="cd00830">
    <property type="entry name" value="KAS_III"/>
    <property type="match status" value="1"/>
</dbReference>
<keyword evidence="8 14" id="KW-0511">Multifunctional enzyme</keyword>
<accession>A0A7C1FHY2</accession>
<keyword evidence="14" id="KW-0963">Cytoplasm</keyword>
<feature type="domain" description="Beta-ketoacyl-[acyl-carrier-protein] synthase III N-terminal" evidence="17">
    <location>
        <begin position="148"/>
        <end position="226"/>
    </location>
</feature>
<feature type="compositionally biased region" description="Polar residues" evidence="15">
    <location>
        <begin position="8"/>
        <end position="18"/>
    </location>
</feature>
<evidence type="ECO:0000256" key="6">
    <source>
        <dbReference type="ARBA" id="ARBA00023098"/>
    </source>
</evidence>
<dbReference type="Gene3D" id="3.40.47.10">
    <property type="match status" value="1"/>
</dbReference>
<sequence length="443" mass="47359">MMPEAKSLSVNGLGSTNGAGEHREEGFSASEQAPVVSAYRPRYAHIVGWGYHVPSKVITNHDLEQIVDTSDEWIRSRTGIAERRVAADPKETSATLGAAAARKALEIADVPASKVDLVICATTTPEHLFPATACLIQDMLGAHHAGAFDLSAACSGFVYGLAMARGHILAGDAEYVLVIGTETLSRIVDWTDRETCILFGDGAGAVLVAASEVPGGIMAVDLGSDGSGGGNLILPAGGSAMPASLETVSSGQHYIKMDGKAVFRFATRVMAASTRKVLERAGYTTDDIDLVVPHQANIRIIQNSVLNQLKIPAEKVFVNLEKYGNTSTASIPIALCEAIEAGKLKPGNKVVFVGFGAGLTWASCAIDWRTPVEKPEADWWKNTRRQATYSAAAARSMWRRAVRWVYEVLPDPEAPGRGEGHKEKEPAETPMREPASERIKDKP</sequence>
<dbReference type="EC" id="2.3.1.180" evidence="14"/>
<name>A0A7C1FHY2_9CHLR</name>
<dbReference type="PANTHER" id="PTHR43091">
    <property type="entry name" value="3-OXOACYL-[ACYL-CARRIER-PROTEIN] SYNTHASE"/>
    <property type="match status" value="1"/>
</dbReference>
<feature type="compositionally biased region" description="Basic and acidic residues" evidence="15">
    <location>
        <begin position="414"/>
        <end position="443"/>
    </location>
</feature>
<evidence type="ECO:0000256" key="9">
    <source>
        <dbReference type="ARBA" id="ARBA00023315"/>
    </source>
</evidence>
<evidence type="ECO:0000256" key="2">
    <source>
        <dbReference type="ARBA" id="ARBA00008642"/>
    </source>
</evidence>
<comment type="similarity">
    <text evidence="2 14">Belongs to the thiolase-like superfamily. FabH family.</text>
</comment>
<evidence type="ECO:0000313" key="18">
    <source>
        <dbReference type="EMBL" id="HDX33199.1"/>
    </source>
</evidence>
<evidence type="ECO:0000256" key="5">
    <source>
        <dbReference type="ARBA" id="ARBA00022832"/>
    </source>
</evidence>
<dbReference type="EMBL" id="DSMG01000177">
    <property type="protein sequence ID" value="HDX33199.1"/>
    <property type="molecule type" value="Genomic_DNA"/>
</dbReference>
<evidence type="ECO:0000256" key="4">
    <source>
        <dbReference type="ARBA" id="ARBA00022679"/>
    </source>
</evidence>
<evidence type="ECO:0000256" key="7">
    <source>
        <dbReference type="ARBA" id="ARBA00023160"/>
    </source>
</evidence>
<evidence type="ECO:0000256" key="14">
    <source>
        <dbReference type="HAMAP-Rule" id="MF_01815"/>
    </source>
</evidence>